<dbReference type="EMBL" id="ABCS01000064">
    <property type="protein sequence ID" value="EDM76495.1"/>
    <property type="molecule type" value="Genomic_DNA"/>
</dbReference>
<evidence type="ECO:0000313" key="2">
    <source>
        <dbReference type="Proteomes" id="UP000005801"/>
    </source>
</evidence>
<protein>
    <submittedName>
        <fullName evidence="1">Uncharacterized protein</fullName>
    </submittedName>
</protein>
<organism evidence="1 2">
    <name type="scientific">Plesiocystis pacifica SIR-1</name>
    <dbReference type="NCBI Taxonomy" id="391625"/>
    <lineage>
        <taxon>Bacteria</taxon>
        <taxon>Pseudomonadati</taxon>
        <taxon>Myxococcota</taxon>
        <taxon>Polyangia</taxon>
        <taxon>Nannocystales</taxon>
        <taxon>Nannocystaceae</taxon>
        <taxon>Plesiocystis</taxon>
    </lineage>
</organism>
<dbReference type="Proteomes" id="UP000005801">
    <property type="component" value="Unassembled WGS sequence"/>
</dbReference>
<proteinExistence type="predicted"/>
<reference evidence="1 2" key="1">
    <citation type="submission" date="2007-06" db="EMBL/GenBank/DDBJ databases">
        <authorList>
            <person name="Shimkets L."/>
            <person name="Ferriera S."/>
            <person name="Johnson J."/>
            <person name="Kravitz S."/>
            <person name="Beeson K."/>
            <person name="Sutton G."/>
            <person name="Rogers Y.-H."/>
            <person name="Friedman R."/>
            <person name="Frazier M."/>
            <person name="Venter J.C."/>
        </authorList>
    </citation>
    <scope>NUCLEOTIDE SEQUENCE [LARGE SCALE GENOMIC DNA]</scope>
    <source>
        <strain evidence="1 2">SIR-1</strain>
    </source>
</reference>
<gene>
    <name evidence="1" type="ORF">PPSIR1_01012</name>
</gene>
<sequence>MIFAWSDQPMRRDMDLVDRYLDETVERYPAGLCTLALLRSVGALVSPDADNRERAKAQFRRYDPHTRANAVVIDIDGIAGRTVRVFMSAVLMMARARAPTTVCEDFDAGFDAILNAPGQDRELVDVREGLRREARAWWGERPS</sequence>
<accession>A6GCD6</accession>
<name>A6GCD6_9BACT</name>
<dbReference type="AlphaFoldDB" id="A6GCD6"/>
<keyword evidence="2" id="KW-1185">Reference proteome</keyword>
<comment type="caution">
    <text evidence="1">The sequence shown here is derived from an EMBL/GenBank/DDBJ whole genome shotgun (WGS) entry which is preliminary data.</text>
</comment>
<evidence type="ECO:0000313" key="1">
    <source>
        <dbReference type="EMBL" id="EDM76495.1"/>
    </source>
</evidence>